<comment type="subcellular location">
    <subcellularLocation>
        <location evidence="1">Chromosome</location>
    </subcellularLocation>
    <subcellularLocation>
        <location evidence="2">Cytoplasm</location>
    </subcellularLocation>
</comment>
<feature type="compositionally biased region" description="Acidic residues" evidence="12">
    <location>
        <begin position="590"/>
        <end position="599"/>
    </location>
</feature>
<keyword evidence="7 11" id="KW-0132">Cell division</keyword>
<dbReference type="OrthoDB" id="362021at2759"/>
<dbReference type="RefSeq" id="XP_030376762.1">
    <property type="nucleotide sequence ID" value="XM_030520902.1"/>
</dbReference>
<feature type="compositionally biased region" description="Low complexity" evidence="12">
    <location>
        <begin position="443"/>
        <end position="456"/>
    </location>
</feature>
<evidence type="ECO:0000256" key="1">
    <source>
        <dbReference type="ARBA" id="ARBA00004286"/>
    </source>
</evidence>
<dbReference type="GeneID" id="115625747"/>
<organism evidence="13 15">
    <name type="scientific">Drosophila lebanonensis</name>
    <name type="common">Fruit fly</name>
    <name type="synonym">Scaptodrosophila lebanonensis</name>
    <dbReference type="NCBI Taxonomy" id="7225"/>
    <lineage>
        <taxon>Eukaryota</taxon>
        <taxon>Metazoa</taxon>
        <taxon>Ecdysozoa</taxon>
        <taxon>Arthropoda</taxon>
        <taxon>Hexapoda</taxon>
        <taxon>Insecta</taxon>
        <taxon>Pterygota</taxon>
        <taxon>Neoptera</taxon>
        <taxon>Endopterygota</taxon>
        <taxon>Diptera</taxon>
        <taxon>Brachycera</taxon>
        <taxon>Muscomorpha</taxon>
        <taxon>Ephydroidea</taxon>
        <taxon>Drosophilidae</taxon>
        <taxon>Scaptodrosophila</taxon>
    </lineage>
</organism>
<proteinExistence type="inferred from homology"/>
<dbReference type="PANTHER" id="PTHR13108">
    <property type="entry name" value="CONDENSIN COMPLEX SUBUNIT 2"/>
    <property type="match status" value="1"/>
</dbReference>
<accession>A0A6J2TNS5</accession>
<evidence type="ECO:0000256" key="9">
    <source>
        <dbReference type="ARBA" id="ARBA00023067"/>
    </source>
</evidence>
<evidence type="ECO:0000256" key="12">
    <source>
        <dbReference type="SAM" id="MobiDB-lite"/>
    </source>
</evidence>
<dbReference type="GO" id="GO:0005737">
    <property type="term" value="C:cytoplasm"/>
    <property type="evidence" value="ECO:0007669"/>
    <property type="project" value="UniProtKB-SubCell"/>
</dbReference>
<evidence type="ECO:0000313" key="15">
    <source>
        <dbReference type="RefSeq" id="XP_030376763.1"/>
    </source>
</evidence>
<dbReference type="GO" id="GO:0000796">
    <property type="term" value="C:condensin complex"/>
    <property type="evidence" value="ECO:0007669"/>
    <property type="project" value="InterPro"/>
</dbReference>
<dbReference type="GO" id="GO:0007076">
    <property type="term" value="P:mitotic chromosome condensation"/>
    <property type="evidence" value="ECO:0007669"/>
    <property type="project" value="InterPro"/>
</dbReference>
<evidence type="ECO:0000313" key="14">
    <source>
        <dbReference type="RefSeq" id="XP_030376762.1"/>
    </source>
</evidence>
<evidence type="ECO:0000256" key="6">
    <source>
        <dbReference type="ARBA" id="ARBA00022490"/>
    </source>
</evidence>
<dbReference type="RefSeq" id="XP_030376763.1">
    <property type="nucleotide sequence ID" value="XM_030520903.1"/>
</dbReference>
<comment type="function">
    <text evidence="11">Regulatory subunit of the condensin complex, a complex required for conversion of interphase chromatin into mitotic-like condense chromosomes.</text>
</comment>
<feature type="region of interest" description="Disordered" evidence="12">
    <location>
        <begin position="147"/>
        <end position="183"/>
    </location>
</feature>
<evidence type="ECO:0000256" key="5">
    <source>
        <dbReference type="ARBA" id="ARBA00022454"/>
    </source>
</evidence>
<evidence type="ECO:0000256" key="10">
    <source>
        <dbReference type="ARBA" id="ARBA00023306"/>
    </source>
</evidence>
<evidence type="ECO:0000256" key="3">
    <source>
        <dbReference type="ARBA" id="ARBA00009471"/>
    </source>
</evidence>
<feature type="compositionally biased region" description="Basic and acidic residues" evidence="12">
    <location>
        <begin position="156"/>
        <end position="169"/>
    </location>
</feature>
<comment type="similarity">
    <text evidence="3 11">Belongs to the CND2 (condensin subunit 2) family.</text>
</comment>
<dbReference type="Proteomes" id="UP000504634">
    <property type="component" value="Unplaced"/>
</dbReference>
<evidence type="ECO:0000256" key="2">
    <source>
        <dbReference type="ARBA" id="ARBA00004496"/>
    </source>
</evidence>
<feature type="region of interest" description="Disordered" evidence="12">
    <location>
        <begin position="536"/>
        <end position="608"/>
    </location>
</feature>
<reference evidence="14 15" key="1">
    <citation type="submission" date="2025-04" db="UniProtKB">
        <authorList>
            <consortium name="RefSeq"/>
        </authorList>
    </citation>
    <scope>IDENTIFICATION</scope>
    <source>
        <strain evidence="14 15">11010-0011.00</strain>
        <tissue evidence="14 15">Whole body</tissue>
    </source>
</reference>
<dbReference type="PANTHER" id="PTHR13108:SF9">
    <property type="entry name" value="CONDENSIN COMPLEX SUBUNIT 2"/>
    <property type="match status" value="1"/>
</dbReference>
<keyword evidence="6" id="KW-0963">Cytoplasm</keyword>
<feature type="compositionally biased region" description="Basic residues" evidence="12">
    <location>
        <begin position="458"/>
        <end position="471"/>
    </location>
</feature>
<dbReference type="GO" id="GO:0051301">
    <property type="term" value="P:cell division"/>
    <property type="evidence" value="ECO:0007669"/>
    <property type="project" value="UniProtKB-KW"/>
</dbReference>
<dbReference type="PIRSF" id="PIRSF017126">
    <property type="entry name" value="Condensin_H"/>
    <property type="match status" value="1"/>
</dbReference>
<dbReference type="InterPro" id="IPR022816">
    <property type="entry name" value="Condensin_barren_su2"/>
</dbReference>
<keyword evidence="9 11" id="KW-0226">DNA condensation</keyword>
<name>A0A6J2TNS5_DROLE</name>
<dbReference type="AlphaFoldDB" id="A0A6J2TNS5"/>
<feature type="region of interest" description="Disordered" evidence="12">
    <location>
        <begin position="303"/>
        <end position="337"/>
    </location>
</feature>
<feature type="region of interest" description="Disordered" evidence="12">
    <location>
        <begin position="443"/>
        <end position="473"/>
    </location>
</feature>
<evidence type="ECO:0000256" key="11">
    <source>
        <dbReference type="PIRNR" id="PIRNR017126"/>
    </source>
</evidence>
<evidence type="ECO:0000256" key="4">
    <source>
        <dbReference type="ARBA" id="ARBA00016065"/>
    </source>
</evidence>
<evidence type="ECO:0000256" key="7">
    <source>
        <dbReference type="ARBA" id="ARBA00022618"/>
    </source>
</evidence>
<dbReference type="GO" id="GO:0003682">
    <property type="term" value="F:chromatin binding"/>
    <property type="evidence" value="ECO:0007669"/>
    <property type="project" value="TreeGrafter"/>
</dbReference>
<evidence type="ECO:0000256" key="8">
    <source>
        <dbReference type="ARBA" id="ARBA00022776"/>
    </source>
</evidence>
<gene>
    <name evidence="14 15" type="primary">LOC115625747</name>
</gene>
<keyword evidence="10 11" id="KW-0131">Cell cycle</keyword>
<dbReference type="Pfam" id="PF05786">
    <property type="entry name" value="Cnd2"/>
    <property type="match status" value="1"/>
</dbReference>
<feature type="compositionally biased region" description="Polar residues" evidence="12">
    <location>
        <begin position="573"/>
        <end position="587"/>
    </location>
</feature>
<keyword evidence="13" id="KW-1185">Reference proteome</keyword>
<sequence>MTLPRSETPLRRSAVGSYRESMVRDITVINDDEAERQEARRRTLQQQRMRESTVAESIEENETIRQCLEIYNGNKLSRDNAWSLSLIDTLSNLLSRHHKSLSNFKMAGSSLEVSSKVYGLRVDSIYLDALRMSAGLNARKVTEQQLNAAADDDDGADRADPADGTDADKQAQGAVPKPKKRARKAVSTVTKNKETLNARLDTAPLQDPVFGKLNSTVGSINASNRLMHNILPTKDSELRLCTTYRFWDESDLPNDVSDYTIAECADFYEPHEVVSAEWALKLLQCEKQLVLRPMYTGYIITDAPIPTNSGPPKSPAPLSVGEGGDDDDDHGHHDNGEFFENPKELSMVFDVNADCEPIPDLNVKAAVLDVDFNDLEELTTEEQRALNRCRGLRKKPHVIDDLRPVDGTSKLEYSYRPMDKISQFWAGPSHWKFKRGRTTFGQTNTQTSTAATGTNTQRVRRPQQQAKRRSQKLNFGQCHDELFQAIETTGKLRKANFQKKWDPRKLTLPTKYSFEPNFFYKYEYAPSIKVTRRFGKADTDTESGDEDELGHHTDAPDDAELFDNEHFMPGTPNFESDQGLNVGSSNPDLLDGDGGDEVTGEFGSGNGTGNDMVLEIATEYDNAPTKVTKVVVPFAKRAKVIDMKNLKRSCNSLIQKQLLNEVPEESLPVHPTVDAEHYEKGAASFNDLYAHLPKLLTTKMADSLSPSVALYAVLHLANDLKLRLIPQDDLADFKIRQVKDD</sequence>
<dbReference type="CTD" id="35287"/>
<keyword evidence="5" id="KW-0158">Chromosome</keyword>
<keyword evidence="8 11" id="KW-0498">Mitosis</keyword>
<evidence type="ECO:0000313" key="13">
    <source>
        <dbReference type="Proteomes" id="UP000504634"/>
    </source>
</evidence>
<protein>
    <recommendedName>
        <fullName evidence="4 11">Condensin complex subunit 2</fullName>
    </recommendedName>
</protein>